<gene>
    <name evidence="2" type="ORF">CARN7_0523</name>
</gene>
<dbReference type="Pfam" id="PF00717">
    <property type="entry name" value="Peptidase_S24"/>
    <property type="match status" value="1"/>
</dbReference>
<organism evidence="2">
    <name type="scientific">mine drainage metagenome</name>
    <dbReference type="NCBI Taxonomy" id="410659"/>
    <lineage>
        <taxon>unclassified sequences</taxon>
        <taxon>metagenomes</taxon>
        <taxon>ecological metagenomes</taxon>
    </lineage>
</organism>
<dbReference type="InterPro" id="IPR015927">
    <property type="entry name" value="Peptidase_S24_S26A/B/C"/>
</dbReference>
<dbReference type="CDD" id="cd06529">
    <property type="entry name" value="S24_LexA-like"/>
    <property type="match status" value="1"/>
</dbReference>
<dbReference type="SUPFAM" id="SSF51306">
    <property type="entry name" value="LexA/Signal peptidase"/>
    <property type="match status" value="1"/>
</dbReference>
<sequence length="131" mass="14180">MTTFTQKIIPLVAESAGMGNQSDCAGAEPFTLMVLGDSMVPEFNEGEIIVIEPGGLTTAGCYVLAFHHDEYIFRQLMRHGNGWCLHALNEAYPDVPIAGLSAVKGVIIQKSLPGKRSASKSYLAKVKVQRE</sequence>
<dbReference type="InterPro" id="IPR036286">
    <property type="entry name" value="LexA/Signal_pep-like_sf"/>
</dbReference>
<accession>E6QRA8</accession>
<evidence type="ECO:0000259" key="1">
    <source>
        <dbReference type="Pfam" id="PF00717"/>
    </source>
</evidence>
<dbReference type="AlphaFoldDB" id="E6QRA8"/>
<proteinExistence type="predicted"/>
<dbReference type="InterPro" id="IPR039418">
    <property type="entry name" value="LexA-like"/>
</dbReference>
<dbReference type="Gene3D" id="2.10.109.10">
    <property type="entry name" value="Umud Fragment, subunit A"/>
    <property type="match status" value="1"/>
</dbReference>
<feature type="domain" description="Peptidase S24/S26A/S26B/S26C" evidence="1">
    <location>
        <begin position="26"/>
        <end position="99"/>
    </location>
</feature>
<evidence type="ECO:0000313" key="2">
    <source>
        <dbReference type="EMBL" id="CBI09780.1"/>
    </source>
</evidence>
<comment type="caution">
    <text evidence="2">The sequence shown here is derived from an EMBL/GenBank/DDBJ whole genome shotgun (WGS) entry which is preliminary data.</text>
</comment>
<protein>
    <recommendedName>
        <fullName evidence="1">Peptidase S24/S26A/S26B/S26C domain-containing protein</fullName>
    </recommendedName>
</protein>
<dbReference type="EMBL" id="CABR01000050">
    <property type="protein sequence ID" value="CBI09780.1"/>
    <property type="molecule type" value="Genomic_DNA"/>
</dbReference>
<name>E6QRA8_9ZZZZ</name>
<reference evidence="2" key="1">
    <citation type="submission" date="2009-10" db="EMBL/GenBank/DDBJ databases">
        <title>Diversity of trophic interactions inside an arsenic-rich microbial ecosystem.</title>
        <authorList>
            <person name="Bertin P.N."/>
            <person name="Heinrich-Salmeron A."/>
            <person name="Pelletier E."/>
            <person name="Goulhen-Chollet F."/>
            <person name="Arsene-Ploetze F."/>
            <person name="Gallien S."/>
            <person name="Calteau A."/>
            <person name="Vallenet D."/>
            <person name="Casiot C."/>
            <person name="Chane-Woon-Ming B."/>
            <person name="Giloteaux L."/>
            <person name="Barakat M."/>
            <person name="Bonnefoy V."/>
            <person name="Bruneel O."/>
            <person name="Chandler M."/>
            <person name="Cleiss J."/>
            <person name="Duran R."/>
            <person name="Elbaz-Poulichet F."/>
            <person name="Fonknechten N."/>
            <person name="Lauga B."/>
            <person name="Mornico D."/>
            <person name="Ortet P."/>
            <person name="Schaeffer C."/>
            <person name="Siguier P."/>
            <person name="Alexander Thil Smith A."/>
            <person name="Van Dorsselaer A."/>
            <person name="Weissenbach J."/>
            <person name="Medigue C."/>
            <person name="Le Paslier D."/>
        </authorList>
    </citation>
    <scope>NUCLEOTIDE SEQUENCE</scope>
</reference>